<evidence type="ECO:0000256" key="1">
    <source>
        <dbReference type="SAM" id="MobiDB-lite"/>
    </source>
</evidence>
<protein>
    <submittedName>
        <fullName evidence="2">Uncharacterized protein</fullName>
    </submittedName>
</protein>
<proteinExistence type="predicted"/>
<feature type="compositionally biased region" description="Basic and acidic residues" evidence="1">
    <location>
        <begin position="148"/>
        <end position="161"/>
    </location>
</feature>
<feature type="compositionally biased region" description="Basic and acidic residues" evidence="1">
    <location>
        <begin position="463"/>
        <end position="472"/>
    </location>
</feature>
<evidence type="ECO:0000313" key="2">
    <source>
        <dbReference type="EMBL" id="KAK5953953.1"/>
    </source>
</evidence>
<organism evidence="2 3">
    <name type="scientific">Knufia fluminis</name>
    <dbReference type="NCBI Taxonomy" id="191047"/>
    <lineage>
        <taxon>Eukaryota</taxon>
        <taxon>Fungi</taxon>
        <taxon>Dikarya</taxon>
        <taxon>Ascomycota</taxon>
        <taxon>Pezizomycotina</taxon>
        <taxon>Eurotiomycetes</taxon>
        <taxon>Chaetothyriomycetidae</taxon>
        <taxon>Chaetothyriales</taxon>
        <taxon>Trichomeriaceae</taxon>
        <taxon>Knufia</taxon>
    </lineage>
</organism>
<dbReference type="EMBL" id="JAKLMC020000010">
    <property type="protein sequence ID" value="KAK5953953.1"/>
    <property type="molecule type" value="Genomic_DNA"/>
</dbReference>
<feature type="region of interest" description="Disordered" evidence="1">
    <location>
        <begin position="459"/>
        <end position="484"/>
    </location>
</feature>
<feature type="region of interest" description="Disordered" evidence="1">
    <location>
        <begin position="110"/>
        <end position="175"/>
    </location>
</feature>
<accession>A0AAN8EXQ8</accession>
<comment type="caution">
    <text evidence="2">The sequence shown here is derived from an EMBL/GenBank/DDBJ whole genome shotgun (WGS) entry which is preliminary data.</text>
</comment>
<sequence length="677" mass="76639">MLEKAASCQSYSAWRYVTFRRLLEDAQSVSGTHLPFLHPKTLHEPRRRQPSSERHYHASSARSNGAQGVPEGKEEPAHVEPEEGSYGQTASKPQHNLARKVIAQKRLIRLISKPNGSHEGRVSTAGRSRGPRDLRSLAQSLDEMSTQLKERSQLRSKKSEDNAAAQPQPDNWIDLPLSPVEKRARRVTRKRQPTAAEREKLANNPWAAMLAGSMRLDAASRTRLPAALLLDLSPVVNPVDKETYMTPAELADLEAFDRELKRGRKSITPGEKIRILPYRVMLEELTDTFIRAQTTRSKKGNIVKRLFPGRWLERAQKIRAYQTASKEYWNLREKQGETNDDVFGRPEQPFDTSKLQWQPDLVGRTSNIMRQRVLLAFDDIFRKQDQLVDKQRKLFYTFEWSDLGLVLPTNDPARKEAITREFWNDMGDIESAHALTGTAERQGNQNDPRPPIAVQPSEIEQEPADRQYRQEETQQGISKPDKDDPRVWVPGSIALHLGTPETALTALPYLNTSSTFSSDAVDMSQSELEHSKYIPPMITLEGTYRLPLFNLPALLGPNFDTILSRILHRHQQHIHIADVNPANLNHVIVIKSVSPGSRPLAHELWQLWRYLGGRDCLFDAAKAPRDQLRKVVQGKSRLPGGLSDRGWQHIHGLLGLKHDKKERTDGEGVTVGQDAAG</sequence>
<feature type="compositionally biased region" description="Polar residues" evidence="1">
    <location>
        <begin position="137"/>
        <end position="147"/>
    </location>
</feature>
<feature type="region of interest" description="Disordered" evidence="1">
    <location>
        <begin position="33"/>
        <end position="96"/>
    </location>
</feature>
<feature type="compositionally biased region" description="Basic and acidic residues" evidence="1">
    <location>
        <begin position="71"/>
        <end position="81"/>
    </location>
</feature>
<reference evidence="2 3" key="1">
    <citation type="submission" date="2022-12" db="EMBL/GenBank/DDBJ databases">
        <title>Genomic features and morphological characterization of a novel Knufia sp. strain isolated from spacecraft assembly facility.</title>
        <authorList>
            <person name="Teixeira M."/>
            <person name="Chander A.M."/>
            <person name="Stajich J.E."/>
            <person name="Venkateswaran K."/>
        </authorList>
    </citation>
    <scope>NUCLEOTIDE SEQUENCE [LARGE SCALE GENOMIC DNA]</scope>
    <source>
        <strain evidence="2 3">FJI-L2-BK-P2</strain>
    </source>
</reference>
<evidence type="ECO:0000313" key="3">
    <source>
        <dbReference type="Proteomes" id="UP001316803"/>
    </source>
</evidence>
<dbReference type="Proteomes" id="UP001316803">
    <property type="component" value="Unassembled WGS sequence"/>
</dbReference>
<dbReference type="AlphaFoldDB" id="A0AAN8EXQ8"/>
<name>A0AAN8EXQ8_9EURO</name>
<keyword evidence="3" id="KW-1185">Reference proteome</keyword>
<gene>
    <name evidence="2" type="ORF">OHC33_005225</name>
</gene>